<dbReference type="Proteomes" id="UP001336250">
    <property type="component" value="Unassembled WGS sequence"/>
</dbReference>
<evidence type="ECO:0008006" key="4">
    <source>
        <dbReference type="Google" id="ProtNLM"/>
    </source>
</evidence>
<reference evidence="2 3" key="1">
    <citation type="submission" date="2024-02" db="EMBL/GenBank/DDBJ databases">
        <title>Genome sequence of Aquincola sp. MAHUQ-54.</title>
        <authorList>
            <person name="Huq M.A."/>
        </authorList>
    </citation>
    <scope>NUCLEOTIDE SEQUENCE [LARGE SCALE GENOMIC DNA]</scope>
    <source>
        <strain evidence="2 3">MAHUQ-54</strain>
    </source>
</reference>
<dbReference type="AlphaFoldDB" id="A0AAW9QIP2"/>
<dbReference type="RefSeq" id="WP_332292814.1">
    <property type="nucleotide sequence ID" value="NZ_JAZIBG010000054.1"/>
</dbReference>
<proteinExistence type="predicted"/>
<organism evidence="2 3">
    <name type="scientific">Aquincola agrisoli</name>
    <dbReference type="NCBI Taxonomy" id="3119538"/>
    <lineage>
        <taxon>Bacteria</taxon>
        <taxon>Pseudomonadati</taxon>
        <taxon>Pseudomonadota</taxon>
        <taxon>Betaproteobacteria</taxon>
        <taxon>Burkholderiales</taxon>
        <taxon>Sphaerotilaceae</taxon>
        <taxon>Aquincola</taxon>
    </lineage>
</organism>
<accession>A0AAW9QIP2</accession>
<keyword evidence="1" id="KW-0812">Transmembrane</keyword>
<comment type="caution">
    <text evidence="2">The sequence shown here is derived from an EMBL/GenBank/DDBJ whole genome shotgun (WGS) entry which is preliminary data.</text>
</comment>
<protein>
    <recommendedName>
        <fullName evidence="4">Glycerate kinase</fullName>
    </recommendedName>
</protein>
<keyword evidence="1" id="KW-0472">Membrane</keyword>
<sequence length="133" mass="14502">MNSWLGWALAALAMVVGYVSYGWQGVILGVTVVSFWLVLQFSRAMRVMRTAAQSPVGHVKSALMMSTKLRAGMRMLDVVTMTRSLGQQLSEAPEIWRWTDAGGDAVDLSFDQGRLRQWTLQRPGAGGTGDAAP</sequence>
<evidence type="ECO:0000313" key="3">
    <source>
        <dbReference type="Proteomes" id="UP001336250"/>
    </source>
</evidence>
<evidence type="ECO:0000256" key="1">
    <source>
        <dbReference type="SAM" id="Phobius"/>
    </source>
</evidence>
<dbReference type="EMBL" id="JAZIBG010000054">
    <property type="protein sequence ID" value="MEF7617130.1"/>
    <property type="molecule type" value="Genomic_DNA"/>
</dbReference>
<feature type="transmembrane region" description="Helical" evidence="1">
    <location>
        <begin position="6"/>
        <end position="39"/>
    </location>
</feature>
<evidence type="ECO:0000313" key="2">
    <source>
        <dbReference type="EMBL" id="MEF7617130.1"/>
    </source>
</evidence>
<keyword evidence="3" id="KW-1185">Reference proteome</keyword>
<gene>
    <name evidence="2" type="ORF">V4F39_24670</name>
</gene>
<name>A0AAW9QIP2_9BURK</name>
<keyword evidence="1" id="KW-1133">Transmembrane helix</keyword>